<proteinExistence type="inferred from homology"/>
<protein>
    <recommendedName>
        <fullName evidence="4">Cilia- and flagella-associated protein 36</fullName>
    </recommendedName>
    <alternativeName>
        <fullName evidence="9">Coiled-coil domain-containing protein 104</fullName>
    </alternativeName>
</protein>
<evidence type="ECO:0000256" key="7">
    <source>
        <dbReference type="ARBA" id="ARBA00023069"/>
    </source>
</evidence>
<feature type="non-terminal residue" evidence="12">
    <location>
        <position position="1"/>
    </location>
</feature>
<keyword evidence="13" id="KW-1185">Reference proteome</keyword>
<keyword evidence="6 10" id="KW-0175">Coiled coil</keyword>
<dbReference type="GO" id="GO:0097546">
    <property type="term" value="C:ciliary base"/>
    <property type="evidence" value="ECO:0007669"/>
    <property type="project" value="TreeGrafter"/>
</dbReference>
<feature type="domain" description="BART" evidence="11">
    <location>
        <begin position="4"/>
        <end position="80"/>
    </location>
</feature>
<dbReference type="InterPro" id="IPR023379">
    <property type="entry name" value="BART_dom"/>
</dbReference>
<dbReference type="GO" id="GO:0005930">
    <property type="term" value="C:axoneme"/>
    <property type="evidence" value="ECO:0007669"/>
    <property type="project" value="TreeGrafter"/>
</dbReference>
<dbReference type="InterPro" id="IPR042541">
    <property type="entry name" value="BART_sf"/>
</dbReference>
<comment type="subcellular location">
    <subcellularLocation>
        <location evidence="1">Cell projection</location>
        <location evidence="1">Cilium</location>
    </subcellularLocation>
    <subcellularLocation>
        <location evidence="2">Cytoplasm</location>
    </subcellularLocation>
</comment>
<comment type="similarity">
    <text evidence="3">Belongs to the CFAP36 family.</text>
</comment>
<feature type="coiled-coil region" evidence="10">
    <location>
        <begin position="127"/>
        <end position="168"/>
    </location>
</feature>
<organism evidence="12 13">
    <name type="scientific">Cherax quadricarinatus</name>
    <name type="common">Australian red claw crayfish</name>
    <dbReference type="NCBI Taxonomy" id="27406"/>
    <lineage>
        <taxon>Eukaryota</taxon>
        <taxon>Metazoa</taxon>
        <taxon>Ecdysozoa</taxon>
        <taxon>Arthropoda</taxon>
        <taxon>Crustacea</taxon>
        <taxon>Multicrustacea</taxon>
        <taxon>Malacostraca</taxon>
        <taxon>Eumalacostraca</taxon>
        <taxon>Eucarida</taxon>
        <taxon>Decapoda</taxon>
        <taxon>Pleocyemata</taxon>
        <taxon>Astacidea</taxon>
        <taxon>Parastacoidea</taxon>
        <taxon>Parastacidae</taxon>
        <taxon>Cherax</taxon>
    </lineage>
</organism>
<evidence type="ECO:0000256" key="9">
    <source>
        <dbReference type="ARBA" id="ARBA00031593"/>
    </source>
</evidence>
<evidence type="ECO:0000313" key="13">
    <source>
        <dbReference type="Proteomes" id="UP001445076"/>
    </source>
</evidence>
<dbReference type="PANTHER" id="PTHR21532">
    <property type="entry name" value="PHOSPHODIESTERASE HL"/>
    <property type="match status" value="1"/>
</dbReference>
<reference evidence="12 13" key="1">
    <citation type="journal article" date="2024" name="BMC Genomics">
        <title>Genome assembly of redclaw crayfish (Cherax quadricarinatus) provides insights into its immune adaptation and hypoxia tolerance.</title>
        <authorList>
            <person name="Liu Z."/>
            <person name="Zheng J."/>
            <person name="Li H."/>
            <person name="Fang K."/>
            <person name="Wang S."/>
            <person name="He J."/>
            <person name="Zhou D."/>
            <person name="Weng S."/>
            <person name="Chi M."/>
            <person name="Gu Z."/>
            <person name="He J."/>
            <person name="Li F."/>
            <person name="Wang M."/>
        </authorList>
    </citation>
    <scope>NUCLEOTIDE SEQUENCE [LARGE SCALE GENOMIC DNA]</scope>
    <source>
        <strain evidence="12">ZL_2023a</strain>
    </source>
</reference>
<evidence type="ECO:0000256" key="2">
    <source>
        <dbReference type="ARBA" id="ARBA00004496"/>
    </source>
</evidence>
<name>A0AAW0VZ04_CHEQU</name>
<dbReference type="Gene3D" id="1.20.1520.10">
    <property type="entry name" value="ADP-ribosylation factor-like 2-binding protein, domain"/>
    <property type="match status" value="1"/>
</dbReference>
<evidence type="ECO:0000256" key="6">
    <source>
        <dbReference type="ARBA" id="ARBA00023054"/>
    </source>
</evidence>
<evidence type="ECO:0000259" key="11">
    <source>
        <dbReference type="Pfam" id="PF11527"/>
    </source>
</evidence>
<gene>
    <name evidence="12" type="ORF">OTU49_012580</name>
</gene>
<evidence type="ECO:0000256" key="4">
    <source>
        <dbReference type="ARBA" id="ARBA00021815"/>
    </source>
</evidence>
<dbReference type="PANTHER" id="PTHR21532:SF0">
    <property type="entry name" value="CILIA- AND FLAGELLA-ASSOCIATED PROTEIN 36"/>
    <property type="match status" value="1"/>
</dbReference>
<keyword evidence="7" id="KW-0969">Cilium</keyword>
<dbReference type="AlphaFoldDB" id="A0AAW0VZ04"/>
<evidence type="ECO:0000313" key="12">
    <source>
        <dbReference type="EMBL" id="KAK8721805.1"/>
    </source>
</evidence>
<dbReference type="Pfam" id="PF11527">
    <property type="entry name" value="ARL2_Bind_BART"/>
    <property type="match status" value="1"/>
</dbReference>
<keyword evidence="8" id="KW-0966">Cell projection</keyword>
<evidence type="ECO:0000256" key="3">
    <source>
        <dbReference type="ARBA" id="ARBA00007460"/>
    </source>
</evidence>
<sequence length="178" mass="20724">ADLEEDESHHKIHEEYKTLVDFMLGSYMEDMGINPEQFEEACGKAAINTPFHQTLFEQVWAADDFEIFKRMMIQKNIELQLQALEILQQRYGIIPESFTPCDGLPQGEQEILEQVIRKSLEDHQALQEGLDAETRDLERALVESKEEKERLEQERDREKQMLEEALKLSLSDTPGEVT</sequence>
<dbReference type="Proteomes" id="UP001445076">
    <property type="component" value="Unassembled WGS sequence"/>
</dbReference>
<evidence type="ECO:0000256" key="10">
    <source>
        <dbReference type="SAM" id="Coils"/>
    </source>
</evidence>
<dbReference type="InterPro" id="IPR038888">
    <property type="entry name" value="CFAP36"/>
</dbReference>
<accession>A0AAW0VZ04</accession>
<evidence type="ECO:0000256" key="1">
    <source>
        <dbReference type="ARBA" id="ARBA00004138"/>
    </source>
</evidence>
<evidence type="ECO:0000256" key="8">
    <source>
        <dbReference type="ARBA" id="ARBA00023273"/>
    </source>
</evidence>
<comment type="caution">
    <text evidence="12">The sequence shown here is derived from an EMBL/GenBank/DDBJ whole genome shotgun (WGS) entry which is preliminary data.</text>
</comment>
<evidence type="ECO:0000256" key="5">
    <source>
        <dbReference type="ARBA" id="ARBA00022490"/>
    </source>
</evidence>
<dbReference type="EMBL" id="JARKIK010000098">
    <property type="protein sequence ID" value="KAK8721805.1"/>
    <property type="molecule type" value="Genomic_DNA"/>
</dbReference>
<keyword evidence="5" id="KW-0963">Cytoplasm</keyword>
<feature type="non-terminal residue" evidence="12">
    <location>
        <position position="178"/>
    </location>
</feature>